<feature type="transmembrane region" description="Helical" evidence="6">
    <location>
        <begin position="660"/>
        <end position="682"/>
    </location>
</feature>
<dbReference type="EMBL" id="SUME01000003">
    <property type="protein sequence ID" value="TJZ61293.1"/>
    <property type="molecule type" value="Genomic_DNA"/>
</dbReference>
<dbReference type="PANTHER" id="PTHR30572:SF18">
    <property type="entry name" value="ABC-TYPE MACROLIDE FAMILY EXPORT SYSTEM PERMEASE COMPONENT 2"/>
    <property type="match status" value="1"/>
</dbReference>
<dbReference type="InterPro" id="IPR003838">
    <property type="entry name" value="ABC3_permease_C"/>
</dbReference>
<evidence type="ECO:0000256" key="4">
    <source>
        <dbReference type="ARBA" id="ARBA00022989"/>
    </source>
</evidence>
<feature type="domain" description="ABC3 transporter permease C-terminal" evidence="7">
    <location>
        <begin position="276"/>
        <end position="388"/>
    </location>
</feature>
<feature type="transmembrane region" description="Helical" evidence="6">
    <location>
        <begin position="694"/>
        <end position="722"/>
    </location>
</feature>
<feature type="domain" description="ABC3 transporter permease C-terminal" evidence="7">
    <location>
        <begin position="661"/>
        <end position="773"/>
    </location>
</feature>
<organism evidence="9 10">
    <name type="scientific">Sphingobacterium olei</name>
    <dbReference type="NCBI Taxonomy" id="2571155"/>
    <lineage>
        <taxon>Bacteria</taxon>
        <taxon>Pseudomonadati</taxon>
        <taxon>Bacteroidota</taxon>
        <taxon>Sphingobacteriia</taxon>
        <taxon>Sphingobacteriales</taxon>
        <taxon>Sphingobacteriaceae</taxon>
        <taxon>Sphingobacterium</taxon>
    </lineage>
</organism>
<evidence type="ECO:0000313" key="10">
    <source>
        <dbReference type="Proteomes" id="UP000306808"/>
    </source>
</evidence>
<dbReference type="Pfam" id="PF12704">
    <property type="entry name" value="MacB_PCD"/>
    <property type="match status" value="1"/>
</dbReference>
<accession>A0A4U0P283</accession>
<feature type="transmembrane region" description="Helical" evidence="6">
    <location>
        <begin position="742"/>
        <end position="762"/>
    </location>
</feature>
<evidence type="ECO:0000313" key="9">
    <source>
        <dbReference type="EMBL" id="TJZ61293.1"/>
    </source>
</evidence>
<sequence>MIRNYIKTAWRSLLKNKGFTVINILGLTVGLSAVLIIALWVQNQFRQDNFYSNQENIYKVLNRYIVDMSTGQSTPYPAADALTENYPEVEYAARVYRHWERLLTFKSDGIKAYGNEVDPDFLKIFDFPAIKGMREDALSNKTNIVVTEGLAKSLFGDEDPLGKTITLDNEKSYTVVSVLNDLPTYTDFSFNYLIPMDRDPSNWNTMSYSTYVSLRPGVDIEVFNEKIEPMVRTHAPDLKNNVNFLYPLSRIHLYSKFENGVAVGGKISQVRLIAGIGLLILCIACINFVNLSTAKGQKRAKEVGVRKVIGASKGNLVGQFLTESVIISVVAGILAIVASFLALPLFNQMLDKPLSFVTTGPLVWLILLGFVIFTGLLAGVYPAFVLSAFQPIKTLKNIKVSKKSNFSMRSVLVVLQFGSAVVLIIATLIIHLQIQYASDRDVGYDTSQLLEVALEGKAVENYETIKNELLNSGFVTHITRTGQTITQNNSSSWGNFSWQGATPEQSKKTTFFLTNAQSDFIETVGLKLVDGRDLDYPRLPSDNRAILLNEAAIKTMGLENPIGQFFNWGDEAYTIVGVFSDFVSGSPYSEVEPMLVFSWVDNLKNMIIRTDNQQAMNKTLAFIESTVKKFDPAYPFNYRFVDERYAEKFRDQQQTASLSLTFSLLAIFISCLGLFGLISYITETRIKEIGIRKVLGASVSGIVSMLSIDFVKLVFVAIIIATPIAWWAMNKWLADFAYRIDIQWWMFVLAGLLAIGIALFTVSWQAIRAAVANPTDSLRDE</sequence>
<keyword evidence="10" id="KW-1185">Reference proteome</keyword>
<evidence type="ECO:0000256" key="2">
    <source>
        <dbReference type="ARBA" id="ARBA00022475"/>
    </source>
</evidence>
<evidence type="ECO:0000259" key="8">
    <source>
        <dbReference type="Pfam" id="PF12704"/>
    </source>
</evidence>
<evidence type="ECO:0000256" key="6">
    <source>
        <dbReference type="SAM" id="Phobius"/>
    </source>
</evidence>
<keyword evidence="3 6" id="KW-0812">Transmembrane</keyword>
<dbReference type="GO" id="GO:0022857">
    <property type="term" value="F:transmembrane transporter activity"/>
    <property type="evidence" value="ECO:0007669"/>
    <property type="project" value="TreeGrafter"/>
</dbReference>
<keyword evidence="2" id="KW-1003">Cell membrane</keyword>
<dbReference type="Proteomes" id="UP000306808">
    <property type="component" value="Unassembled WGS sequence"/>
</dbReference>
<keyword evidence="5 6" id="KW-0472">Membrane</keyword>
<evidence type="ECO:0000259" key="7">
    <source>
        <dbReference type="Pfam" id="PF02687"/>
    </source>
</evidence>
<feature type="transmembrane region" description="Helical" evidence="6">
    <location>
        <begin position="320"/>
        <end position="342"/>
    </location>
</feature>
<feature type="transmembrane region" description="Helical" evidence="6">
    <location>
        <begin position="410"/>
        <end position="432"/>
    </location>
</feature>
<gene>
    <name evidence="9" type="ORF">FAZ15_08830</name>
</gene>
<comment type="caution">
    <text evidence="9">The sequence shown here is derived from an EMBL/GenBank/DDBJ whole genome shotgun (WGS) entry which is preliminary data.</text>
</comment>
<keyword evidence="4 6" id="KW-1133">Transmembrane helix</keyword>
<dbReference type="InterPro" id="IPR025857">
    <property type="entry name" value="MacB_PCD"/>
</dbReference>
<feature type="transmembrane region" description="Helical" evidence="6">
    <location>
        <begin position="362"/>
        <end position="389"/>
    </location>
</feature>
<proteinExistence type="predicted"/>
<dbReference type="OrthoDB" id="1451596at2"/>
<dbReference type="GO" id="GO:0005886">
    <property type="term" value="C:plasma membrane"/>
    <property type="evidence" value="ECO:0007669"/>
    <property type="project" value="UniProtKB-SubCell"/>
</dbReference>
<evidence type="ECO:0000256" key="5">
    <source>
        <dbReference type="ARBA" id="ARBA00023136"/>
    </source>
</evidence>
<comment type="subcellular location">
    <subcellularLocation>
        <location evidence="1">Cell membrane</location>
        <topology evidence="1">Multi-pass membrane protein</topology>
    </subcellularLocation>
</comment>
<dbReference type="RefSeq" id="WP_136900948.1">
    <property type="nucleotide sequence ID" value="NZ_SUME01000003.1"/>
</dbReference>
<feature type="transmembrane region" description="Helical" evidence="6">
    <location>
        <begin position="272"/>
        <end position="291"/>
    </location>
</feature>
<feature type="transmembrane region" description="Helical" evidence="6">
    <location>
        <begin position="21"/>
        <end position="41"/>
    </location>
</feature>
<protein>
    <submittedName>
        <fullName evidence="9">FtsX-like permease family protein</fullName>
    </submittedName>
</protein>
<evidence type="ECO:0000256" key="3">
    <source>
        <dbReference type="ARBA" id="ARBA00022692"/>
    </source>
</evidence>
<feature type="domain" description="MacB-like periplasmic core" evidence="8">
    <location>
        <begin position="20"/>
        <end position="228"/>
    </location>
</feature>
<name>A0A4U0P283_9SPHI</name>
<reference evidence="9 10" key="1">
    <citation type="submission" date="2019-04" db="EMBL/GenBank/DDBJ databases">
        <title>Sphingobacterium olei sp. nov., isolated from oil-contaminated soil.</title>
        <authorList>
            <person name="Liu B."/>
        </authorList>
    </citation>
    <scope>NUCLEOTIDE SEQUENCE [LARGE SCALE GENOMIC DNA]</scope>
    <source>
        <strain evidence="9 10">HAL-9</strain>
    </source>
</reference>
<dbReference type="Pfam" id="PF02687">
    <property type="entry name" value="FtsX"/>
    <property type="match status" value="2"/>
</dbReference>
<dbReference type="PANTHER" id="PTHR30572">
    <property type="entry name" value="MEMBRANE COMPONENT OF TRANSPORTER-RELATED"/>
    <property type="match status" value="1"/>
</dbReference>
<evidence type="ECO:0000256" key="1">
    <source>
        <dbReference type="ARBA" id="ARBA00004651"/>
    </source>
</evidence>
<dbReference type="AlphaFoldDB" id="A0A4U0P283"/>
<dbReference type="InterPro" id="IPR050250">
    <property type="entry name" value="Macrolide_Exporter_MacB"/>
</dbReference>